<accession>A0ABR8D8Z9</accession>
<keyword evidence="2" id="KW-1185">Reference proteome</keyword>
<sequence>MARQRQNIQQIQEIAQNTFGYESLKPEQQEVIEAILAGHDTLAIMPTGSTN</sequence>
<protein>
    <submittedName>
        <fullName evidence="1">Uncharacterized protein</fullName>
    </submittedName>
</protein>
<dbReference type="Gene3D" id="3.40.50.300">
    <property type="entry name" value="P-loop containing nucleotide triphosphate hydrolases"/>
    <property type="match status" value="1"/>
</dbReference>
<proteinExistence type="predicted"/>
<evidence type="ECO:0000313" key="2">
    <source>
        <dbReference type="Proteomes" id="UP000661112"/>
    </source>
</evidence>
<dbReference type="SUPFAM" id="SSF52540">
    <property type="entry name" value="P-loop containing nucleoside triphosphate hydrolases"/>
    <property type="match status" value="1"/>
</dbReference>
<evidence type="ECO:0000313" key="1">
    <source>
        <dbReference type="EMBL" id="MBD2503680.1"/>
    </source>
</evidence>
<dbReference type="InterPro" id="IPR027417">
    <property type="entry name" value="P-loop_NTPase"/>
</dbReference>
<dbReference type="EMBL" id="JACJSG010000039">
    <property type="protein sequence ID" value="MBD2503680.1"/>
    <property type="molecule type" value="Genomic_DNA"/>
</dbReference>
<name>A0ABR8D8Z9_9NOST</name>
<dbReference type="Proteomes" id="UP000661112">
    <property type="component" value="Unassembled WGS sequence"/>
</dbReference>
<gene>
    <name evidence="1" type="ORF">H6G83_24235</name>
</gene>
<reference evidence="1 2" key="1">
    <citation type="journal article" date="2020" name="ISME J.">
        <title>Comparative genomics reveals insights into cyanobacterial evolution and habitat adaptation.</title>
        <authorList>
            <person name="Chen M.Y."/>
            <person name="Teng W.K."/>
            <person name="Zhao L."/>
            <person name="Hu C.X."/>
            <person name="Zhou Y.K."/>
            <person name="Han B.P."/>
            <person name="Song L.R."/>
            <person name="Shu W.S."/>
        </authorList>
    </citation>
    <scope>NUCLEOTIDE SEQUENCE [LARGE SCALE GENOMIC DNA]</scope>
    <source>
        <strain evidence="1 2">FACHB-119</strain>
    </source>
</reference>
<comment type="caution">
    <text evidence="1">The sequence shown here is derived from an EMBL/GenBank/DDBJ whole genome shotgun (WGS) entry which is preliminary data.</text>
</comment>
<organism evidence="1 2">
    <name type="scientific">Anabaena azotica FACHB-119</name>
    <dbReference type="NCBI Taxonomy" id="947527"/>
    <lineage>
        <taxon>Bacteria</taxon>
        <taxon>Bacillati</taxon>
        <taxon>Cyanobacteriota</taxon>
        <taxon>Cyanophyceae</taxon>
        <taxon>Nostocales</taxon>
        <taxon>Nostocaceae</taxon>
        <taxon>Anabaena</taxon>
        <taxon>Anabaena azotica</taxon>
    </lineage>
</organism>
<dbReference type="RefSeq" id="WP_190476666.1">
    <property type="nucleotide sequence ID" value="NZ_JACJSG010000039.1"/>
</dbReference>